<protein>
    <submittedName>
        <fullName evidence="1">Uncharacterized protein</fullName>
    </submittedName>
</protein>
<gene>
    <name evidence="1" type="ORF">JI735_10925</name>
</gene>
<organism evidence="1 2">
    <name type="scientific">Paenibacillus sonchi</name>
    <dbReference type="NCBI Taxonomy" id="373687"/>
    <lineage>
        <taxon>Bacteria</taxon>
        <taxon>Bacillati</taxon>
        <taxon>Bacillota</taxon>
        <taxon>Bacilli</taxon>
        <taxon>Bacillales</taxon>
        <taxon>Paenibacillaceae</taxon>
        <taxon>Paenibacillus</taxon>
        <taxon>Paenibacillus sonchi group</taxon>
    </lineage>
</organism>
<dbReference type="EMBL" id="CP068595">
    <property type="protein sequence ID" value="QQZ62973.1"/>
    <property type="molecule type" value="Genomic_DNA"/>
</dbReference>
<dbReference type="Proteomes" id="UP000595841">
    <property type="component" value="Chromosome"/>
</dbReference>
<reference evidence="1 2" key="1">
    <citation type="submission" date="2021-01" db="EMBL/GenBank/DDBJ databases">
        <title>Whole genome sequence of Paenibacillus sonchi LMG 24727 for comparative genomics.</title>
        <authorList>
            <person name="Lee G."/>
            <person name="Kim M.-J."/>
            <person name="Lim K."/>
            <person name="Shin J.-H."/>
        </authorList>
    </citation>
    <scope>NUCLEOTIDE SEQUENCE [LARGE SCALE GENOMIC DNA]</scope>
    <source>
        <strain evidence="1 2">LMG 24727</strain>
    </source>
</reference>
<keyword evidence="2" id="KW-1185">Reference proteome</keyword>
<sequence>MVLDRSSGVSILIDGDVENCGCGIIPAELEHESFGDYSPGLTKKSMYLTLAT</sequence>
<dbReference type="KEGG" id="pson:JI735_10925"/>
<evidence type="ECO:0000313" key="2">
    <source>
        <dbReference type="Proteomes" id="UP000595841"/>
    </source>
</evidence>
<proteinExistence type="predicted"/>
<dbReference type="RefSeq" id="WP_157771344.1">
    <property type="nucleotide sequence ID" value="NZ_CP068595.1"/>
</dbReference>
<name>A0A974PGJ8_9BACL</name>
<accession>A0A974PGJ8</accession>
<dbReference type="AlphaFoldDB" id="A0A974PGJ8"/>
<evidence type="ECO:0000313" key="1">
    <source>
        <dbReference type="EMBL" id="QQZ62973.1"/>
    </source>
</evidence>